<feature type="domain" description="STAS" evidence="6">
    <location>
        <begin position="440"/>
        <end position="552"/>
    </location>
</feature>
<feature type="transmembrane region" description="Helical" evidence="5">
    <location>
        <begin position="205"/>
        <end position="222"/>
    </location>
</feature>
<feature type="transmembrane region" description="Helical" evidence="5">
    <location>
        <begin position="48"/>
        <end position="68"/>
    </location>
</feature>
<dbReference type="InterPro" id="IPR001902">
    <property type="entry name" value="SLC26A/SulP_fam"/>
</dbReference>
<evidence type="ECO:0000256" key="1">
    <source>
        <dbReference type="ARBA" id="ARBA00004141"/>
    </source>
</evidence>
<accession>A0ABP6W9L0</accession>
<gene>
    <name evidence="7" type="ORF">GCM10022263_38990</name>
</gene>
<dbReference type="PROSITE" id="PS50801">
    <property type="entry name" value="STAS"/>
    <property type="match status" value="1"/>
</dbReference>
<dbReference type="RefSeq" id="WP_218236875.1">
    <property type="nucleotide sequence ID" value="NZ_BAABBB010000023.1"/>
</dbReference>
<evidence type="ECO:0000313" key="8">
    <source>
        <dbReference type="Proteomes" id="UP001500301"/>
    </source>
</evidence>
<evidence type="ECO:0000256" key="5">
    <source>
        <dbReference type="SAM" id="Phobius"/>
    </source>
</evidence>
<feature type="transmembrane region" description="Helical" evidence="5">
    <location>
        <begin position="330"/>
        <end position="348"/>
    </location>
</feature>
<dbReference type="Pfam" id="PF00916">
    <property type="entry name" value="Sulfate_transp"/>
    <property type="match status" value="1"/>
</dbReference>
<dbReference type="Pfam" id="PF01740">
    <property type="entry name" value="STAS"/>
    <property type="match status" value="1"/>
</dbReference>
<evidence type="ECO:0000259" key="6">
    <source>
        <dbReference type="PROSITE" id="PS50801"/>
    </source>
</evidence>
<evidence type="ECO:0000256" key="4">
    <source>
        <dbReference type="ARBA" id="ARBA00023136"/>
    </source>
</evidence>
<evidence type="ECO:0000313" key="7">
    <source>
        <dbReference type="EMBL" id="GAA3548153.1"/>
    </source>
</evidence>
<evidence type="ECO:0000256" key="2">
    <source>
        <dbReference type="ARBA" id="ARBA00022692"/>
    </source>
</evidence>
<dbReference type="CDD" id="cd07042">
    <property type="entry name" value="STAS_SulP_like_sulfate_transporter"/>
    <property type="match status" value="1"/>
</dbReference>
<feature type="transmembrane region" description="Helical" evidence="5">
    <location>
        <begin position="180"/>
        <end position="198"/>
    </location>
</feature>
<dbReference type="EMBL" id="BAABBB010000023">
    <property type="protein sequence ID" value="GAA3548153.1"/>
    <property type="molecule type" value="Genomic_DNA"/>
</dbReference>
<keyword evidence="8" id="KW-1185">Reference proteome</keyword>
<feature type="transmembrane region" description="Helical" evidence="5">
    <location>
        <begin position="75"/>
        <end position="96"/>
    </location>
</feature>
<dbReference type="Proteomes" id="UP001500301">
    <property type="component" value="Unassembled WGS sequence"/>
</dbReference>
<feature type="transmembrane region" description="Helical" evidence="5">
    <location>
        <begin position="251"/>
        <end position="271"/>
    </location>
</feature>
<feature type="transmembrane region" description="Helical" evidence="5">
    <location>
        <begin position="21"/>
        <end position="42"/>
    </location>
</feature>
<reference evidence="8" key="1">
    <citation type="journal article" date="2019" name="Int. J. Syst. Evol. Microbiol.">
        <title>The Global Catalogue of Microorganisms (GCM) 10K type strain sequencing project: providing services to taxonomists for standard genome sequencing and annotation.</title>
        <authorList>
            <consortium name="The Broad Institute Genomics Platform"/>
            <consortium name="The Broad Institute Genome Sequencing Center for Infectious Disease"/>
            <person name="Wu L."/>
            <person name="Ma J."/>
        </authorList>
    </citation>
    <scope>NUCLEOTIDE SEQUENCE [LARGE SCALE GENOMIC DNA]</scope>
    <source>
        <strain evidence="8">JCM 17460</strain>
    </source>
</reference>
<name>A0ABP6W9L0_9ACTN</name>
<feature type="transmembrane region" description="Helical" evidence="5">
    <location>
        <begin position="137"/>
        <end position="160"/>
    </location>
</feature>
<feature type="transmembrane region" description="Helical" evidence="5">
    <location>
        <begin position="102"/>
        <end position="125"/>
    </location>
</feature>
<comment type="subcellular location">
    <subcellularLocation>
        <location evidence="1">Membrane</location>
        <topology evidence="1">Multi-pass membrane protein</topology>
    </subcellularLocation>
</comment>
<proteinExistence type="predicted"/>
<keyword evidence="4 5" id="KW-0472">Membrane</keyword>
<protein>
    <submittedName>
        <fullName evidence="7">SulP family inorganic anion transporter</fullName>
    </submittedName>
</protein>
<dbReference type="InterPro" id="IPR002645">
    <property type="entry name" value="STAS_dom"/>
</dbReference>
<comment type="caution">
    <text evidence="7">The sequence shown here is derived from an EMBL/GenBank/DDBJ whole genome shotgun (WGS) entry which is preliminary data.</text>
</comment>
<keyword evidence="3 5" id="KW-1133">Transmembrane helix</keyword>
<sequence length="560" mass="57472">MSSDATRPPHDRRLLPGLTRANLLRELSAGVTLIAISVPLNIGYAQIAGLPATAGLYALVVPALVFALTASSRQVVVAPDAAAAALVASSLAGVGLADAGSYSAMAAAQALIGGVVFLLCSRLRLGFLADFLSRPILVGFIGGLALEVSLSQVAKMLGIGLPEGEFLDQATHLLTSLEQAHGWTVAVSAIALALLLGGRRWAPSVPWALVVMVLATAATSVLDLTDRGVAVLGSMPSGLPELAFPDLSLEVWLGLVPSAVALTAVTVAEGLMVARSYADRNGYPTDPDRDLAAFGLANVAAGLTSSFTVGSSTSRTAAMDEAGSRTQLPAVVLAVGSVLLLLFGADLLADIPAPAIGATVAVAVSRLLGLAELRHLLQVSPDELVVALVTFVGVLAIGPIGGLVVAFALAVVNLTRRAAAPHVHLLADPRRPESAALDLGEHVAQTAPGALVLRLAGPVFFANADALSAEVVRLVREAPDPVHVVILDVGSVTDVDTTAAEALERLEGDLRAEGATIAITREDDRLLRRLERLGVLESAERFPTNRAALASYELRAGAGE</sequence>
<keyword evidence="2 5" id="KW-0812">Transmembrane</keyword>
<evidence type="ECO:0000256" key="3">
    <source>
        <dbReference type="ARBA" id="ARBA00022989"/>
    </source>
</evidence>
<dbReference type="PANTHER" id="PTHR11814">
    <property type="entry name" value="SULFATE TRANSPORTER"/>
    <property type="match status" value="1"/>
</dbReference>
<dbReference type="InterPro" id="IPR011547">
    <property type="entry name" value="SLC26A/SulP_dom"/>
</dbReference>
<feature type="transmembrane region" description="Helical" evidence="5">
    <location>
        <begin position="385"/>
        <end position="412"/>
    </location>
</feature>
<organism evidence="7 8">
    <name type="scientific">Nocardioides daeguensis</name>
    <dbReference type="NCBI Taxonomy" id="908359"/>
    <lineage>
        <taxon>Bacteria</taxon>
        <taxon>Bacillati</taxon>
        <taxon>Actinomycetota</taxon>
        <taxon>Actinomycetes</taxon>
        <taxon>Propionibacteriales</taxon>
        <taxon>Nocardioidaceae</taxon>
        <taxon>Nocardioides</taxon>
    </lineage>
</organism>